<sequence length="87" mass="10148">MRGNRFVKPCHPAVQFRNFNKPVLILRFTEELAVKIMLEHLTVLNLNLCLLSYKNAVTGLDKKNRKMTSFPNPLSYGNCYYDEKEPD</sequence>
<reference evidence="1 2" key="1">
    <citation type="journal article" date="2011" name="Science">
        <title>The ecoresponsive genome of Daphnia pulex.</title>
        <authorList>
            <person name="Colbourne J.K."/>
            <person name="Pfrender M.E."/>
            <person name="Gilbert D."/>
            <person name="Thomas W.K."/>
            <person name="Tucker A."/>
            <person name="Oakley T.H."/>
            <person name="Tokishita S."/>
            <person name="Aerts A."/>
            <person name="Arnold G.J."/>
            <person name="Basu M.K."/>
            <person name="Bauer D.J."/>
            <person name="Caceres C.E."/>
            <person name="Carmel L."/>
            <person name="Casola C."/>
            <person name="Choi J.H."/>
            <person name="Detter J.C."/>
            <person name="Dong Q."/>
            <person name="Dusheyko S."/>
            <person name="Eads B.D."/>
            <person name="Frohlich T."/>
            <person name="Geiler-Samerotte K.A."/>
            <person name="Gerlach D."/>
            <person name="Hatcher P."/>
            <person name="Jogdeo S."/>
            <person name="Krijgsveld J."/>
            <person name="Kriventseva E.V."/>
            <person name="Kultz D."/>
            <person name="Laforsch C."/>
            <person name="Lindquist E."/>
            <person name="Lopez J."/>
            <person name="Manak J.R."/>
            <person name="Muller J."/>
            <person name="Pangilinan J."/>
            <person name="Patwardhan R.P."/>
            <person name="Pitluck S."/>
            <person name="Pritham E.J."/>
            <person name="Rechtsteiner A."/>
            <person name="Rho M."/>
            <person name="Rogozin I.B."/>
            <person name="Sakarya O."/>
            <person name="Salamov A."/>
            <person name="Schaack S."/>
            <person name="Shapiro H."/>
            <person name="Shiga Y."/>
            <person name="Skalitzky C."/>
            <person name="Smith Z."/>
            <person name="Souvorov A."/>
            <person name="Sung W."/>
            <person name="Tang Z."/>
            <person name="Tsuchiya D."/>
            <person name="Tu H."/>
            <person name="Vos H."/>
            <person name="Wang M."/>
            <person name="Wolf Y.I."/>
            <person name="Yamagata H."/>
            <person name="Yamada T."/>
            <person name="Ye Y."/>
            <person name="Shaw J.R."/>
            <person name="Andrews J."/>
            <person name="Crease T.J."/>
            <person name="Tang H."/>
            <person name="Lucas S.M."/>
            <person name="Robertson H.M."/>
            <person name="Bork P."/>
            <person name="Koonin E.V."/>
            <person name="Zdobnov E.M."/>
            <person name="Grigoriev I.V."/>
            <person name="Lynch M."/>
            <person name="Boore J.L."/>
        </authorList>
    </citation>
    <scope>NUCLEOTIDE SEQUENCE [LARGE SCALE GENOMIC DNA]</scope>
</reference>
<dbReference type="EMBL" id="GL732556">
    <property type="protein sequence ID" value="EFX78761.1"/>
    <property type="molecule type" value="Genomic_DNA"/>
</dbReference>
<keyword evidence="2" id="KW-1185">Reference proteome</keyword>
<dbReference type="HOGENOM" id="CLU_2485591_0_0_1"/>
<name>E9GP19_DAPPU</name>
<dbReference type="Proteomes" id="UP000000305">
    <property type="component" value="Unassembled WGS sequence"/>
</dbReference>
<dbReference type="AlphaFoldDB" id="E9GP19"/>
<gene>
    <name evidence="1" type="ORF">DAPPUDRAFT_320165</name>
</gene>
<organism evidence="1 2">
    <name type="scientific">Daphnia pulex</name>
    <name type="common">Water flea</name>
    <dbReference type="NCBI Taxonomy" id="6669"/>
    <lineage>
        <taxon>Eukaryota</taxon>
        <taxon>Metazoa</taxon>
        <taxon>Ecdysozoa</taxon>
        <taxon>Arthropoda</taxon>
        <taxon>Crustacea</taxon>
        <taxon>Branchiopoda</taxon>
        <taxon>Diplostraca</taxon>
        <taxon>Cladocera</taxon>
        <taxon>Anomopoda</taxon>
        <taxon>Daphniidae</taxon>
        <taxon>Daphnia</taxon>
    </lineage>
</organism>
<proteinExistence type="predicted"/>
<protein>
    <submittedName>
        <fullName evidence="1">Uncharacterized protein</fullName>
    </submittedName>
</protein>
<dbReference type="KEGG" id="dpx:DAPPUDRAFT_320165"/>
<dbReference type="InParanoid" id="E9GP19"/>
<evidence type="ECO:0000313" key="2">
    <source>
        <dbReference type="Proteomes" id="UP000000305"/>
    </source>
</evidence>
<accession>E9GP19</accession>
<evidence type="ECO:0000313" key="1">
    <source>
        <dbReference type="EMBL" id="EFX78761.1"/>
    </source>
</evidence>